<dbReference type="InterPro" id="IPR032678">
    <property type="entry name" value="tRNA-synt_1_cat_dom"/>
</dbReference>
<comment type="similarity">
    <text evidence="3">Belongs to the class-I aminoacyl-tRNA synthetase family.</text>
</comment>
<evidence type="ECO:0000256" key="4">
    <source>
        <dbReference type="ARBA" id="ARBA00012832"/>
    </source>
</evidence>
<evidence type="ECO:0000256" key="5">
    <source>
        <dbReference type="ARBA" id="ARBA00014738"/>
    </source>
</evidence>
<evidence type="ECO:0000259" key="16">
    <source>
        <dbReference type="SMART" id="SM00840"/>
    </source>
</evidence>
<dbReference type="InterPro" id="IPR009080">
    <property type="entry name" value="tRNAsynth_Ia_anticodon-bd"/>
</dbReference>
<keyword evidence="13" id="KW-0030">Aminoacyl-tRNA synthetase</keyword>
<evidence type="ECO:0000313" key="17">
    <source>
        <dbReference type="EMBL" id="SUZ94948.1"/>
    </source>
</evidence>
<keyword evidence="10" id="KW-0862">Zinc</keyword>
<dbReference type="SUPFAM" id="SSF47323">
    <property type="entry name" value="Anticodon-binding domain of a subclass of class I aminoacyl-tRNA synthetases"/>
    <property type="match status" value="1"/>
</dbReference>
<dbReference type="Pfam" id="PF09190">
    <property type="entry name" value="DALR_2"/>
    <property type="match status" value="1"/>
</dbReference>
<dbReference type="PANTHER" id="PTHR10890:SF3">
    <property type="entry name" value="CYSTEINE--TRNA LIGASE, CYTOPLASMIC"/>
    <property type="match status" value="1"/>
</dbReference>
<dbReference type="EMBL" id="UINC01002280">
    <property type="protein sequence ID" value="SUZ94948.1"/>
    <property type="molecule type" value="Genomic_DNA"/>
</dbReference>
<evidence type="ECO:0000256" key="6">
    <source>
        <dbReference type="ARBA" id="ARBA00022490"/>
    </source>
</evidence>
<dbReference type="SMART" id="SM00840">
    <property type="entry name" value="DALR_2"/>
    <property type="match status" value="1"/>
</dbReference>
<protein>
    <recommendedName>
        <fullName evidence="5">Cysteine--tRNA ligase</fullName>
        <ecNumber evidence="4">6.1.1.16</ecNumber>
    </recommendedName>
    <alternativeName>
        <fullName evidence="14">Cysteinyl-tRNA synthetase</fullName>
    </alternativeName>
</protein>
<evidence type="ECO:0000256" key="8">
    <source>
        <dbReference type="ARBA" id="ARBA00022723"/>
    </source>
</evidence>
<evidence type="ECO:0000256" key="13">
    <source>
        <dbReference type="ARBA" id="ARBA00023146"/>
    </source>
</evidence>
<dbReference type="EC" id="6.1.1.16" evidence="4"/>
<dbReference type="InterPro" id="IPR024909">
    <property type="entry name" value="Cys-tRNA/MSH_ligase"/>
</dbReference>
<evidence type="ECO:0000256" key="1">
    <source>
        <dbReference type="ARBA" id="ARBA00001947"/>
    </source>
</evidence>
<evidence type="ECO:0000256" key="9">
    <source>
        <dbReference type="ARBA" id="ARBA00022741"/>
    </source>
</evidence>
<keyword evidence="8" id="KW-0479">Metal-binding</keyword>
<dbReference type="Gene3D" id="1.20.120.1910">
    <property type="entry name" value="Cysteine-tRNA ligase, C-terminal anti-codon recognition domain"/>
    <property type="match status" value="1"/>
</dbReference>
<comment type="subcellular location">
    <subcellularLocation>
        <location evidence="2">Cytoplasm</location>
    </subcellularLocation>
</comment>
<proteinExistence type="inferred from homology"/>
<dbReference type="HAMAP" id="MF_00041">
    <property type="entry name" value="Cys_tRNA_synth"/>
    <property type="match status" value="1"/>
</dbReference>
<dbReference type="CDD" id="cd00672">
    <property type="entry name" value="CysRS_core"/>
    <property type="match status" value="1"/>
</dbReference>
<dbReference type="Pfam" id="PF23493">
    <property type="entry name" value="CysS_C"/>
    <property type="match status" value="1"/>
</dbReference>
<dbReference type="PRINTS" id="PR00983">
    <property type="entry name" value="TRNASYNTHCYS"/>
</dbReference>
<feature type="domain" description="Cysteinyl-tRNA synthetase class Ia DALR" evidence="16">
    <location>
        <begin position="338"/>
        <end position="397"/>
    </location>
</feature>
<evidence type="ECO:0000256" key="10">
    <source>
        <dbReference type="ARBA" id="ARBA00022833"/>
    </source>
</evidence>
<evidence type="ECO:0000256" key="2">
    <source>
        <dbReference type="ARBA" id="ARBA00004496"/>
    </source>
</evidence>
<dbReference type="InterPro" id="IPR015803">
    <property type="entry name" value="Cys-tRNA-ligase"/>
</dbReference>
<keyword evidence="7" id="KW-0436">Ligase</keyword>
<comment type="cofactor">
    <cofactor evidence="1">
        <name>Zn(2+)</name>
        <dbReference type="ChEBI" id="CHEBI:29105"/>
    </cofactor>
</comment>
<evidence type="ECO:0000256" key="14">
    <source>
        <dbReference type="ARBA" id="ARBA00031499"/>
    </source>
</evidence>
<dbReference type="GO" id="GO:0006423">
    <property type="term" value="P:cysteinyl-tRNA aminoacylation"/>
    <property type="evidence" value="ECO:0007669"/>
    <property type="project" value="InterPro"/>
</dbReference>
<dbReference type="GO" id="GO:0004817">
    <property type="term" value="F:cysteine-tRNA ligase activity"/>
    <property type="evidence" value="ECO:0007669"/>
    <property type="project" value="UniProtKB-EC"/>
</dbReference>
<name>A0A381RVD3_9ZZZZ</name>
<dbReference type="GO" id="GO:0046872">
    <property type="term" value="F:metal ion binding"/>
    <property type="evidence" value="ECO:0007669"/>
    <property type="project" value="UniProtKB-KW"/>
</dbReference>
<evidence type="ECO:0000256" key="11">
    <source>
        <dbReference type="ARBA" id="ARBA00022840"/>
    </source>
</evidence>
<dbReference type="GO" id="GO:0005829">
    <property type="term" value="C:cytosol"/>
    <property type="evidence" value="ECO:0007669"/>
    <property type="project" value="TreeGrafter"/>
</dbReference>
<organism evidence="17">
    <name type="scientific">marine metagenome</name>
    <dbReference type="NCBI Taxonomy" id="408172"/>
    <lineage>
        <taxon>unclassified sequences</taxon>
        <taxon>metagenomes</taxon>
        <taxon>ecological metagenomes</taxon>
    </lineage>
</organism>
<dbReference type="PANTHER" id="PTHR10890">
    <property type="entry name" value="CYSTEINYL-TRNA SYNTHETASE"/>
    <property type="match status" value="1"/>
</dbReference>
<gene>
    <name evidence="17" type="ORF">METZ01_LOCUS47802</name>
</gene>
<keyword evidence="9" id="KW-0547">Nucleotide-binding</keyword>
<dbReference type="InterPro" id="IPR056411">
    <property type="entry name" value="CysS_C"/>
</dbReference>
<keyword evidence="12" id="KW-0648">Protein biosynthesis</keyword>
<keyword evidence="6" id="KW-0963">Cytoplasm</keyword>
<dbReference type="FunFam" id="3.40.50.620:FF:000068">
    <property type="entry name" value="Cysteine--tRNA ligase"/>
    <property type="match status" value="1"/>
</dbReference>
<reference evidence="17" key="1">
    <citation type="submission" date="2018-05" db="EMBL/GenBank/DDBJ databases">
        <authorList>
            <person name="Lanie J.A."/>
            <person name="Ng W.-L."/>
            <person name="Kazmierczak K.M."/>
            <person name="Andrzejewski T.M."/>
            <person name="Davidsen T.M."/>
            <person name="Wayne K.J."/>
            <person name="Tettelin H."/>
            <person name="Glass J.I."/>
            <person name="Rusch D."/>
            <person name="Podicherti R."/>
            <person name="Tsui H.-C.T."/>
            <person name="Winkler M.E."/>
        </authorList>
    </citation>
    <scope>NUCLEOTIDE SEQUENCE</scope>
</reference>
<dbReference type="InterPro" id="IPR014729">
    <property type="entry name" value="Rossmann-like_a/b/a_fold"/>
</dbReference>
<dbReference type="NCBIfam" id="TIGR00435">
    <property type="entry name" value="cysS"/>
    <property type="match status" value="1"/>
</dbReference>
<dbReference type="InterPro" id="IPR015273">
    <property type="entry name" value="Cys-tRNA-synt_Ia_DALR"/>
</dbReference>
<dbReference type="Pfam" id="PF01406">
    <property type="entry name" value="tRNA-synt_1e"/>
    <property type="match status" value="1"/>
</dbReference>
<dbReference type="AlphaFoldDB" id="A0A381RVD3"/>
<dbReference type="Gene3D" id="3.40.50.620">
    <property type="entry name" value="HUPs"/>
    <property type="match status" value="1"/>
</dbReference>
<evidence type="ECO:0000256" key="7">
    <source>
        <dbReference type="ARBA" id="ARBA00022598"/>
    </source>
</evidence>
<evidence type="ECO:0000256" key="15">
    <source>
        <dbReference type="ARBA" id="ARBA00047398"/>
    </source>
</evidence>
<sequence length="456" mass="51803">MKIKLYNTFSGKKEDFNPIQSNRVSMYICGPTVYSSPHIGNARGPVIFDVLAKLLRMNYELTYVRNITDLDDKIYQAAKDEGTDINSITERYTDIYQEDMKALGVHKPDVEPRATDHVPQMIEMINKLLTTGNAYVREEHVLFSVDSFPDYGQLSNRQQEDLISGSRVEIATYKNNPNDFVLWKPSTSDLPGWESPWGFGRPGWHLECSTMAKSYLGETIDIHGGGSDLIFPHHENELAQSMCSHMGKNFCNYWVHHGLVDFKKTKMSKSEGNIMLIRDLLSISSGEVVRLALLSTQYRQLINWSEDLILESKKKLDRLYRALQSCPDDNLEGKPSEKVLQALCDDLNTPMALAELFKIAREINSTKDKGKLIVLASNLKASSELMGLLQSTPDQWFKSASNDSLAPEDIEDMIKQRELARSSKNFTEADEIRNRLLRSGVIIEDGSDGTRWRFLD</sequence>
<keyword evidence="11" id="KW-0067">ATP-binding</keyword>
<evidence type="ECO:0000256" key="3">
    <source>
        <dbReference type="ARBA" id="ARBA00005594"/>
    </source>
</evidence>
<accession>A0A381RVD3</accession>
<dbReference type="SUPFAM" id="SSF52374">
    <property type="entry name" value="Nucleotidylyl transferase"/>
    <property type="match status" value="1"/>
</dbReference>
<comment type="catalytic activity">
    <reaction evidence="15">
        <text>tRNA(Cys) + L-cysteine + ATP = L-cysteinyl-tRNA(Cys) + AMP + diphosphate</text>
        <dbReference type="Rhea" id="RHEA:17773"/>
        <dbReference type="Rhea" id="RHEA-COMP:9661"/>
        <dbReference type="Rhea" id="RHEA-COMP:9679"/>
        <dbReference type="ChEBI" id="CHEBI:30616"/>
        <dbReference type="ChEBI" id="CHEBI:33019"/>
        <dbReference type="ChEBI" id="CHEBI:35235"/>
        <dbReference type="ChEBI" id="CHEBI:78442"/>
        <dbReference type="ChEBI" id="CHEBI:78517"/>
        <dbReference type="ChEBI" id="CHEBI:456215"/>
        <dbReference type="EC" id="6.1.1.16"/>
    </reaction>
</comment>
<dbReference type="CDD" id="cd07963">
    <property type="entry name" value="Anticodon_Ia_Cys"/>
    <property type="match status" value="1"/>
</dbReference>
<dbReference type="GO" id="GO:0005524">
    <property type="term" value="F:ATP binding"/>
    <property type="evidence" value="ECO:0007669"/>
    <property type="project" value="UniProtKB-KW"/>
</dbReference>
<evidence type="ECO:0000256" key="12">
    <source>
        <dbReference type="ARBA" id="ARBA00022917"/>
    </source>
</evidence>